<organism evidence="2 3">
    <name type="scientific">Megalurothrips usitatus</name>
    <name type="common">bean blossom thrips</name>
    <dbReference type="NCBI Taxonomy" id="439358"/>
    <lineage>
        <taxon>Eukaryota</taxon>
        <taxon>Metazoa</taxon>
        <taxon>Ecdysozoa</taxon>
        <taxon>Arthropoda</taxon>
        <taxon>Hexapoda</taxon>
        <taxon>Insecta</taxon>
        <taxon>Pterygota</taxon>
        <taxon>Neoptera</taxon>
        <taxon>Paraneoptera</taxon>
        <taxon>Thysanoptera</taxon>
        <taxon>Terebrantia</taxon>
        <taxon>Thripoidea</taxon>
        <taxon>Thripidae</taxon>
        <taxon>Megalurothrips</taxon>
    </lineage>
</organism>
<feature type="transmembrane region" description="Helical" evidence="1">
    <location>
        <begin position="115"/>
        <end position="137"/>
    </location>
</feature>
<proteinExistence type="predicted"/>
<comment type="caution">
    <text evidence="2">The sequence shown here is derived from an EMBL/GenBank/DDBJ whole genome shotgun (WGS) entry which is preliminary data.</text>
</comment>
<sequence length="153" mass="17232">MCKFWPRFQTGCCGSLETLCKVQAWYLMIVNPILTVLVTMGYYTGLFTSEAFPFTKCISDIVYAVAAVIYLVGICKRRPGLILPIIVLFHIGMIVNVAVAIWVLCAHAPRQSSPYWVSFIIESVVVLLFMLPANSLYHDFKERPEKKSADEAC</sequence>
<keyword evidence="3" id="KW-1185">Reference proteome</keyword>
<keyword evidence="1" id="KW-1133">Transmembrane helix</keyword>
<evidence type="ECO:0000313" key="2">
    <source>
        <dbReference type="EMBL" id="KAJ1528120.1"/>
    </source>
</evidence>
<feature type="transmembrane region" description="Helical" evidence="1">
    <location>
        <begin position="24"/>
        <end position="45"/>
    </location>
</feature>
<gene>
    <name evidence="2" type="ORF">ONE63_008034</name>
</gene>
<name>A0AAV7XWI1_9NEOP</name>
<dbReference type="EMBL" id="JAPTSV010000005">
    <property type="protein sequence ID" value="KAJ1528120.1"/>
    <property type="molecule type" value="Genomic_DNA"/>
</dbReference>
<reference evidence="2" key="1">
    <citation type="submission" date="2022-12" db="EMBL/GenBank/DDBJ databases">
        <title>Chromosome-level genome assembly of the bean flower thrips Megalurothrips usitatus.</title>
        <authorList>
            <person name="Ma L."/>
            <person name="Liu Q."/>
            <person name="Li H."/>
            <person name="Cai W."/>
        </authorList>
    </citation>
    <scope>NUCLEOTIDE SEQUENCE</scope>
    <source>
        <strain evidence="2">Cailab_2022a</strain>
    </source>
</reference>
<keyword evidence="1" id="KW-0472">Membrane</keyword>
<accession>A0AAV7XWI1</accession>
<keyword evidence="1" id="KW-0812">Transmembrane</keyword>
<evidence type="ECO:0000313" key="3">
    <source>
        <dbReference type="Proteomes" id="UP001075354"/>
    </source>
</evidence>
<protein>
    <submittedName>
        <fullName evidence="2">Uncharacterized protein</fullName>
    </submittedName>
</protein>
<evidence type="ECO:0000256" key="1">
    <source>
        <dbReference type="SAM" id="Phobius"/>
    </source>
</evidence>
<feature type="transmembrane region" description="Helical" evidence="1">
    <location>
        <begin position="81"/>
        <end position="103"/>
    </location>
</feature>
<feature type="transmembrane region" description="Helical" evidence="1">
    <location>
        <begin position="51"/>
        <end position="74"/>
    </location>
</feature>
<dbReference type="Proteomes" id="UP001075354">
    <property type="component" value="Chromosome 5"/>
</dbReference>
<dbReference type="AlphaFoldDB" id="A0AAV7XWI1"/>